<reference evidence="1 2" key="1">
    <citation type="journal article" date="2019" name="Commun. Biol.">
        <title>The bagworm genome reveals a unique fibroin gene that provides high tensile strength.</title>
        <authorList>
            <person name="Kono N."/>
            <person name="Nakamura H."/>
            <person name="Ohtoshi R."/>
            <person name="Tomita M."/>
            <person name="Numata K."/>
            <person name="Arakawa K."/>
        </authorList>
    </citation>
    <scope>NUCLEOTIDE SEQUENCE [LARGE SCALE GENOMIC DNA]</scope>
</reference>
<accession>A0A4C1WQS3</accession>
<keyword evidence="2" id="KW-1185">Reference proteome</keyword>
<sequence length="98" mass="11197">MKKKKILHKCVSERDGSNRSGLPQQSARAIAMGVARPTNFVDADSIICQYIIALWPHYLHRMQYNARNSAALNYLRCADTLPSSAPRSYDMPLQRFRD</sequence>
<dbReference type="EMBL" id="BGZK01000621">
    <property type="protein sequence ID" value="GBP53333.1"/>
    <property type="molecule type" value="Genomic_DNA"/>
</dbReference>
<comment type="caution">
    <text evidence="1">The sequence shown here is derived from an EMBL/GenBank/DDBJ whole genome shotgun (WGS) entry which is preliminary data.</text>
</comment>
<name>A0A4C1WQS3_EUMVA</name>
<evidence type="ECO:0000313" key="2">
    <source>
        <dbReference type="Proteomes" id="UP000299102"/>
    </source>
</evidence>
<gene>
    <name evidence="1" type="ORF">EVAR_46590_1</name>
</gene>
<evidence type="ECO:0000313" key="1">
    <source>
        <dbReference type="EMBL" id="GBP53333.1"/>
    </source>
</evidence>
<protein>
    <submittedName>
        <fullName evidence="1">Uncharacterized protein</fullName>
    </submittedName>
</protein>
<dbReference type="AlphaFoldDB" id="A0A4C1WQS3"/>
<dbReference type="Proteomes" id="UP000299102">
    <property type="component" value="Unassembled WGS sequence"/>
</dbReference>
<proteinExistence type="predicted"/>
<organism evidence="1 2">
    <name type="scientific">Eumeta variegata</name>
    <name type="common">Bagworm moth</name>
    <name type="synonym">Eumeta japonica</name>
    <dbReference type="NCBI Taxonomy" id="151549"/>
    <lineage>
        <taxon>Eukaryota</taxon>
        <taxon>Metazoa</taxon>
        <taxon>Ecdysozoa</taxon>
        <taxon>Arthropoda</taxon>
        <taxon>Hexapoda</taxon>
        <taxon>Insecta</taxon>
        <taxon>Pterygota</taxon>
        <taxon>Neoptera</taxon>
        <taxon>Endopterygota</taxon>
        <taxon>Lepidoptera</taxon>
        <taxon>Glossata</taxon>
        <taxon>Ditrysia</taxon>
        <taxon>Tineoidea</taxon>
        <taxon>Psychidae</taxon>
        <taxon>Oiketicinae</taxon>
        <taxon>Eumeta</taxon>
    </lineage>
</organism>